<dbReference type="AlphaFoldDB" id="A0A2U3IFK5"/>
<gene>
    <name evidence="1" type="ORF">NOV72_06230</name>
</gene>
<evidence type="ECO:0000313" key="2">
    <source>
        <dbReference type="Proteomes" id="UP000238169"/>
    </source>
</evidence>
<keyword evidence="2" id="KW-1185">Reference proteome</keyword>
<dbReference type="Proteomes" id="UP000238169">
    <property type="component" value="Unassembled WGS sequence"/>
</dbReference>
<dbReference type="AntiFam" id="ANF00178">
    <property type="entry name" value="Shadow ORF (opposite dhbF)"/>
</dbReference>
<dbReference type="EMBL" id="OGTP01000060">
    <property type="protein sequence ID" value="SPB19034.1"/>
    <property type="molecule type" value="Genomic_DNA"/>
</dbReference>
<protein>
    <submittedName>
        <fullName evidence="1">Uncharacterized protein</fullName>
    </submittedName>
</protein>
<name>A0A2U3IFK5_9BURK</name>
<proteinExistence type="predicted"/>
<reference evidence="2" key="1">
    <citation type="submission" date="2018-01" db="EMBL/GenBank/DDBJ databases">
        <authorList>
            <person name="Peeters C."/>
        </authorList>
    </citation>
    <scope>NUCLEOTIDE SEQUENCE [LARGE SCALE GENOMIC DNA]</scope>
</reference>
<organism evidence="1 2">
    <name type="scientific">Caballeronia novacaledonica</name>
    <dbReference type="NCBI Taxonomy" id="1544861"/>
    <lineage>
        <taxon>Bacteria</taxon>
        <taxon>Pseudomonadati</taxon>
        <taxon>Pseudomonadota</taxon>
        <taxon>Betaproteobacteria</taxon>
        <taxon>Burkholderiales</taxon>
        <taxon>Burkholderiaceae</taxon>
        <taxon>Caballeronia</taxon>
    </lineage>
</organism>
<accession>A0A2U3IFK5</accession>
<evidence type="ECO:0000313" key="1">
    <source>
        <dbReference type="EMBL" id="SPB19034.1"/>
    </source>
</evidence>
<sequence>MTFEAAKHGFGLLITLIVATPSLNLTAFERTQQRHCADKRVAFDHRAKHRLIMPGQALDRLRFEQFPRIAQFHRQRPVALLARIEQQFELRHLRRQRIRFDLQRRQTLQHAPVAPLMIEHHLKQRRVREAALGTQRIDERIERQILMRLSAQRRVAHLRE</sequence>